<dbReference type="InterPro" id="IPR002885">
    <property type="entry name" value="PPR_rpt"/>
</dbReference>
<evidence type="ECO:0000313" key="4">
    <source>
        <dbReference type="EMBL" id="KAG0465529.1"/>
    </source>
</evidence>
<dbReference type="Gene3D" id="1.25.40.10">
    <property type="entry name" value="Tetratricopeptide repeat domain"/>
    <property type="match status" value="4"/>
</dbReference>
<dbReference type="AlphaFoldDB" id="A0A835Q4J1"/>
<comment type="caution">
    <text evidence="4">The sequence shown here is derived from an EMBL/GenBank/DDBJ whole genome shotgun (WGS) entry which is preliminary data.</text>
</comment>
<gene>
    <name evidence="4" type="ORF">HPP92_019693</name>
</gene>
<protein>
    <recommendedName>
        <fullName evidence="6">Pentatricopeptide repeat-containing protein</fullName>
    </recommendedName>
</protein>
<evidence type="ECO:0000256" key="1">
    <source>
        <dbReference type="ARBA" id="ARBA00006643"/>
    </source>
</evidence>
<dbReference type="Pfam" id="PF13041">
    <property type="entry name" value="PPR_2"/>
    <property type="match status" value="3"/>
</dbReference>
<feature type="repeat" description="PPR" evidence="3">
    <location>
        <begin position="293"/>
        <end position="323"/>
    </location>
</feature>
<dbReference type="PANTHER" id="PTHR47926:SF391">
    <property type="entry name" value="TETRATRICOPEPTIDE-LIKE HELICAL DOMAIN SUPERFAMILY"/>
    <property type="match status" value="1"/>
</dbReference>
<feature type="repeat" description="PPR" evidence="3">
    <location>
        <begin position="427"/>
        <end position="461"/>
    </location>
</feature>
<evidence type="ECO:0000256" key="3">
    <source>
        <dbReference type="PROSITE-ProRule" id="PRU00708"/>
    </source>
</evidence>
<dbReference type="InterPro" id="IPR011990">
    <property type="entry name" value="TPR-like_helical_dom_sf"/>
</dbReference>
<feature type="repeat" description="PPR" evidence="3">
    <location>
        <begin position="64"/>
        <end position="98"/>
    </location>
</feature>
<evidence type="ECO:0008006" key="6">
    <source>
        <dbReference type="Google" id="ProtNLM"/>
    </source>
</evidence>
<dbReference type="SUPFAM" id="SSF48452">
    <property type="entry name" value="TPR-like"/>
    <property type="match status" value="1"/>
</dbReference>
<dbReference type="PROSITE" id="PS51375">
    <property type="entry name" value="PPR"/>
    <property type="match status" value="6"/>
</dbReference>
<feature type="repeat" description="PPR" evidence="3">
    <location>
        <begin position="227"/>
        <end position="261"/>
    </location>
</feature>
<keyword evidence="2" id="KW-0677">Repeat</keyword>
<dbReference type="OrthoDB" id="185373at2759"/>
<dbReference type="EMBL" id="JADCNM010000010">
    <property type="protein sequence ID" value="KAG0465529.1"/>
    <property type="molecule type" value="Genomic_DNA"/>
</dbReference>
<name>A0A835Q4J1_VANPL</name>
<dbReference type="NCBIfam" id="TIGR00756">
    <property type="entry name" value="PPR"/>
    <property type="match status" value="5"/>
</dbReference>
<sequence>MIRRSCKSRSLRFLKQKHAVCVVEGLAADAPTLRMLLLSTVASIERPGCIEYALKLFDAIPAPDLFTWNSMIRGFAHTGDPNEAVALYTRMVDKQVNPDSFTFIFLLKACTRLSSPFGGAQFHGVVTKLGHEADAFVRNAIINLHASCGDLAVAGTLFDGAATSDVVARSSLIAGLARRGRLADARQLFDETHQRDVVSVNVMIAAYAKQGDVSEARDLLNRAPEKDIVSWNTVLAGYVRCGRHNEALELFEEMQRQGMRPGDHTISSVLSSCAASGDLETGQAIHGMISSKNALLANALIDMYAKCGRIERAVEVFRSQIEKDIWSWNSVIGGLALNGRAEECLSFFREMKRDGVRPNEITFISLLAACSHGGLVKEGRRYLAMMRDEYGMEPGVKHYGCVVDMLGRRGRLHEAMETIREMRTAPNEVIWRTLLSACTTHGDVDMARRIAEQLRRMGCAKSNDYVLLSNALASDGRWIGAEECRRLVDSEVSRKAAGCTQVDMAL</sequence>
<dbReference type="InterPro" id="IPR046848">
    <property type="entry name" value="E_motif"/>
</dbReference>
<feature type="repeat" description="PPR" evidence="3">
    <location>
        <begin position="324"/>
        <end position="358"/>
    </location>
</feature>
<dbReference type="GO" id="GO:0003723">
    <property type="term" value="F:RNA binding"/>
    <property type="evidence" value="ECO:0007669"/>
    <property type="project" value="InterPro"/>
</dbReference>
<dbReference type="Pfam" id="PF01535">
    <property type="entry name" value="PPR"/>
    <property type="match status" value="3"/>
</dbReference>
<proteinExistence type="inferred from homology"/>
<dbReference type="GO" id="GO:0009451">
    <property type="term" value="P:RNA modification"/>
    <property type="evidence" value="ECO:0007669"/>
    <property type="project" value="InterPro"/>
</dbReference>
<comment type="similarity">
    <text evidence="1">Belongs to the PPR family. PCMP-H subfamily.</text>
</comment>
<organism evidence="4 5">
    <name type="scientific">Vanilla planifolia</name>
    <name type="common">Vanilla</name>
    <dbReference type="NCBI Taxonomy" id="51239"/>
    <lineage>
        <taxon>Eukaryota</taxon>
        <taxon>Viridiplantae</taxon>
        <taxon>Streptophyta</taxon>
        <taxon>Embryophyta</taxon>
        <taxon>Tracheophyta</taxon>
        <taxon>Spermatophyta</taxon>
        <taxon>Magnoliopsida</taxon>
        <taxon>Liliopsida</taxon>
        <taxon>Asparagales</taxon>
        <taxon>Orchidaceae</taxon>
        <taxon>Vanilloideae</taxon>
        <taxon>Vanilleae</taxon>
        <taxon>Vanilla</taxon>
    </lineage>
</organism>
<dbReference type="FunFam" id="1.25.40.10:FF:000333">
    <property type="entry name" value="Pentatricopeptide repeat-containing protein"/>
    <property type="match status" value="1"/>
</dbReference>
<dbReference type="InterPro" id="IPR046960">
    <property type="entry name" value="PPR_At4g14850-like_plant"/>
</dbReference>
<accession>A0A835Q4J1</accession>
<reference evidence="4 5" key="1">
    <citation type="journal article" date="2020" name="Nat. Food">
        <title>A phased Vanilla planifolia genome enables genetic improvement of flavour and production.</title>
        <authorList>
            <person name="Hasing T."/>
            <person name="Tang H."/>
            <person name="Brym M."/>
            <person name="Khazi F."/>
            <person name="Huang T."/>
            <person name="Chambers A.H."/>
        </authorList>
    </citation>
    <scope>NUCLEOTIDE SEQUENCE [LARGE SCALE GENOMIC DNA]</scope>
    <source>
        <tissue evidence="4">Leaf</tissue>
    </source>
</reference>
<dbReference type="PANTHER" id="PTHR47926">
    <property type="entry name" value="PENTATRICOPEPTIDE REPEAT-CONTAINING PROTEIN"/>
    <property type="match status" value="1"/>
</dbReference>
<evidence type="ECO:0000256" key="2">
    <source>
        <dbReference type="ARBA" id="ARBA00022737"/>
    </source>
</evidence>
<evidence type="ECO:0000313" key="5">
    <source>
        <dbReference type="Proteomes" id="UP000639772"/>
    </source>
</evidence>
<feature type="repeat" description="PPR" evidence="3">
    <location>
        <begin position="165"/>
        <end position="199"/>
    </location>
</feature>
<dbReference type="Pfam" id="PF20431">
    <property type="entry name" value="E_motif"/>
    <property type="match status" value="1"/>
</dbReference>
<dbReference type="Proteomes" id="UP000639772">
    <property type="component" value="Chromosome 10"/>
</dbReference>
<dbReference type="FunFam" id="1.25.40.10:FF:000345">
    <property type="entry name" value="Pentatricopeptide repeat-containing protein"/>
    <property type="match status" value="1"/>
</dbReference>